<accession>A0A091BZV2</accession>
<comment type="caution">
    <text evidence="1">The sequence shown here is derived from an EMBL/GenBank/DDBJ whole genome shotgun (WGS) entry which is preliminary data.</text>
</comment>
<dbReference type="GO" id="GO:0016740">
    <property type="term" value="F:transferase activity"/>
    <property type="evidence" value="ECO:0007669"/>
    <property type="project" value="UniProtKB-KW"/>
</dbReference>
<dbReference type="EMBL" id="JPVU01000236">
    <property type="protein sequence ID" value="KFN89980.1"/>
    <property type="molecule type" value="Genomic_DNA"/>
</dbReference>
<name>A0A091BZV2_9ENTE</name>
<proteinExistence type="predicted"/>
<dbReference type="Proteomes" id="UP000029380">
    <property type="component" value="Unassembled WGS sequence"/>
</dbReference>
<dbReference type="PATRIC" id="fig|1302649.3.peg.2138"/>
<reference evidence="1 2" key="1">
    <citation type="submission" date="2014-08" db="EMBL/GenBank/DDBJ databases">
        <title>Genome sequence of Tetragenococcus muriaticus.</title>
        <authorList>
            <person name="Chuea-nongthon C."/>
            <person name="Rodtong S."/>
            <person name="Yongsawatdigul J."/>
            <person name="Steele J.L."/>
            <person name="Liu X.-y."/>
            <person name="Speers J."/>
            <person name="Glasner J.D."/>
            <person name="Neeno-Eckwall E.C."/>
        </authorList>
    </citation>
    <scope>NUCLEOTIDE SEQUENCE [LARGE SCALE GENOMIC DNA]</scope>
    <source>
        <strain evidence="1 2">PMC-11-5</strain>
    </source>
</reference>
<sequence>MNPMNGALLAMFALFMTVPQLVFSNGEMSLVNQNNEDAIIVYGWEMVGKWLKMVSVV</sequence>
<dbReference type="EC" id="2.7.1.69" evidence="1"/>
<evidence type="ECO:0000313" key="1">
    <source>
        <dbReference type="EMBL" id="KFN89980.1"/>
    </source>
</evidence>
<dbReference type="AlphaFoldDB" id="A0A091BZV2"/>
<evidence type="ECO:0000313" key="2">
    <source>
        <dbReference type="Proteomes" id="UP000029380"/>
    </source>
</evidence>
<organism evidence="1 2">
    <name type="scientific">Tetragenococcus muriaticus PMC-11-5</name>
    <dbReference type="NCBI Taxonomy" id="1302649"/>
    <lineage>
        <taxon>Bacteria</taxon>
        <taxon>Bacillati</taxon>
        <taxon>Bacillota</taxon>
        <taxon>Bacilli</taxon>
        <taxon>Lactobacillales</taxon>
        <taxon>Enterococcaceae</taxon>
        <taxon>Tetragenococcus</taxon>
    </lineage>
</organism>
<protein>
    <submittedName>
        <fullName evidence="1">PTS system cellobiose-specific IIC component</fullName>
        <ecNumber evidence="1">2.7.1.69</ecNumber>
    </submittedName>
</protein>
<keyword evidence="1" id="KW-0808">Transferase</keyword>
<gene>
    <name evidence="1" type="ORF">TMUPMC115_2141</name>
</gene>